<dbReference type="VEuPathDB" id="HostDB:ENSMUSG00000039814"/>
<proteinExistence type="predicted"/>
<reference evidence="2" key="4">
    <citation type="submission" date="2025-09" db="UniProtKB">
        <authorList>
            <consortium name="Ensembl"/>
        </authorList>
    </citation>
    <scope>IDENTIFICATION</scope>
    <source>
        <strain evidence="2">C57BL/6J</strain>
    </source>
</reference>
<dbReference type="Antibodypedia" id="74670">
    <property type="antibodies" value="8 antibodies from 4 providers"/>
</dbReference>
<evidence type="ECO:0000313" key="4">
    <source>
        <dbReference type="Proteomes" id="UP000000589"/>
    </source>
</evidence>
<dbReference type="GeneTree" id="ENSGT01140000282533"/>
<gene>
    <name evidence="2 3" type="primary">Xkr5</name>
</gene>
<keyword evidence="4" id="KW-1185">Reference proteome</keyword>
<organism evidence="2 4">
    <name type="scientific">Mus musculus</name>
    <name type="common">Mouse</name>
    <dbReference type="NCBI Taxonomy" id="10090"/>
    <lineage>
        <taxon>Eukaryota</taxon>
        <taxon>Metazoa</taxon>
        <taxon>Chordata</taxon>
        <taxon>Craniata</taxon>
        <taxon>Vertebrata</taxon>
        <taxon>Euteleostomi</taxon>
        <taxon>Mammalia</taxon>
        <taxon>Eutheria</taxon>
        <taxon>Euarchontoglires</taxon>
        <taxon>Glires</taxon>
        <taxon>Rodentia</taxon>
        <taxon>Myomorpha</taxon>
        <taxon>Muroidea</taxon>
        <taxon>Muridae</taxon>
        <taxon>Murinae</taxon>
        <taxon>Mus</taxon>
        <taxon>Mus</taxon>
    </lineage>
</organism>
<feature type="region of interest" description="Disordered" evidence="1">
    <location>
        <begin position="1"/>
        <end position="20"/>
    </location>
</feature>
<sequence length="54" mass="6007">MHDFLHPVRHPSMHGSSPYSKPGALSPFSLLSLVLCKELREEATLERQHLASAP</sequence>
<evidence type="ECO:0000313" key="3">
    <source>
        <dbReference type="MGI" id="MGI:2442327"/>
    </source>
</evidence>
<dbReference type="Proteomes" id="UP000000589">
    <property type="component" value="Chromosome 8"/>
</dbReference>
<dbReference type="Ensembl" id="ENSMUST00000152974.8">
    <property type="protein sequence ID" value="ENSMUSP00000119436.2"/>
    <property type="gene ID" value="ENSMUSG00000039814.16"/>
</dbReference>
<protein>
    <submittedName>
        <fullName evidence="2">X-linked Kx blood group related 5</fullName>
    </submittedName>
</protein>
<evidence type="ECO:0000313" key="2">
    <source>
        <dbReference type="Ensembl" id="ENSMUSP00000119436.2"/>
    </source>
</evidence>
<dbReference type="HOGENOM" id="CLU_3049726_0_0_1"/>
<name>D6RJ59_MOUSE</name>
<dbReference type="AGR" id="MGI:2442327"/>
<dbReference type="AlphaFoldDB" id="D6RJ59"/>
<evidence type="ECO:0000256" key="1">
    <source>
        <dbReference type="SAM" id="MobiDB-lite"/>
    </source>
</evidence>
<dbReference type="Bgee" id="ENSMUSG00000039814">
    <property type="expression patterns" value="Expressed in epiblast (generic) and 55 other cell types or tissues"/>
</dbReference>
<dbReference type="MGI" id="MGI:2442327">
    <property type="gene designation" value="Xkr5"/>
</dbReference>
<accession>D6RJ59</accession>
<reference evidence="2 4" key="2">
    <citation type="journal article" date="2011" name="PLoS Biol.">
        <title>Modernizing reference genome assemblies.</title>
        <authorList>
            <person name="Church D.M."/>
            <person name="Schneider V.A."/>
            <person name="Graves T."/>
            <person name="Auger K."/>
            <person name="Cunningham F."/>
            <person name="Bouk N."/>
            <person name="Chen H.C."/>
            <person name="Agarwala R."/>
            <person name="McLaren W.M."/>
            <person name="Ritchie G.R."/>
            <person name="Albracht D."/>
            <person name="Kremitzki M."/>
            <person name="Rock S."/>
            <person name="Kotkiewicz H."/>
            <person name="Kremitzki C."/>
            <person name="Wollam A."/>
            <person name="Trani L."/>
            <person name="Fulton L."/>
            <person name="Fulton R."/>
            <person name="Matthews L."/>
            <person name="Whitehead S."/>
            <person name="Chow W."/>
            <person name="Torrance J."/>
            <person name="Dunn M."/>
            <person name="Harden G."/>
            <person name="Threadgold G."/>
            <person name="Wood J."/>
            <person name="Collins J."/>
            <person name="Heath P."/>
            <person name="Griffiths G."/>
            <person name="Pelan S."/>
            <person name="Grafham D."/>
            <person name="Eichler E.E."/>
            <person name="Weinstock G."/>
            <person name="Mardis E.R."/>
            <person name="Wilson R.K."/>
            <person name="Howe K."/>
            <person name="Flicek P."/>
            <person name="Hubbard T."/>
        </authorList>
    </citation>
    <scope>NUCLEOTIDE SEQUENCE [LARGE SCALE GENOMIC DNA]</scope>
    <source>
        <strain evidence="2 4">C57BL/6J</strain>
    </source>
</reference>
<dbReference type="SMR" id="D6RJ59"/>
<reference evidence="2" key="3">
    <citation type="submission" date="2025-08" db="UniProtKB">
        <authorList>
            <consortium name="Ensembl"/>
        </authorList>
    </citation>
    <scope>IDENTIFICATION</scope>
    <source>
        <strain evidence="2">C57BL/6J</strain>
    </source>
</reference>
<dbReference type="ExpressionAtlas" id="D6RJ59">
    <property type="expression patterns" value="baseline and differential"/>
</dbReference>
<reference evidence="2 4" key="1">
    <citation type="journal article" date="2009" name="PLoS Biol.">
        <title>Lineage-specific biology revealed by a finished genome assembly of the mouse.</title>
        <authorList>
            <consortium name="Mouse Genome Sequencing Consortium"/>
            <person name="Church D.M."/>
            <person name="Goodstadt L."/>
            <person name="Hillier L.W."/>
            <person name="Zody M.C."/>
            <person name="Goldstein S."/>
            <person name="She X."/>
            <person name="Bult C.J."/>
            <person name="Agarwala R."/>
            <person name="Cherry J.L."/>
            <person name="DiCuccio M."/>
            <person name="Hlavina W."/>
            <person name="Kapustin Y."/>
            <person name="Meric P."/>
            <person name="Maglott D."/>
            <person name="Birtle Z."/>
            <person name="Marques A.C."/>
            <person name="Graves T."/>
            <person name="Zhou S."/>
            <person name="Teague B."/>
            <person name="Potamousis K."/>
            <person name="Churas C."/>
            <person name="Place M."/>
            <person name="Herschleb J."/>
            <person name="Runnheim R."/>
            <person name="Forrest D."/>
            <person name="Amos-Landgraf J."/>
            <person name="Schwartz D.C."/>
            <person name="Cheng Z."/>
            <person name="Lindblad-Toh K."/>
            <person name="Eichler E.E."/>
            <person name="Ponting C.P."/>
        </authorList>
    </citation>
    <scope>NUCLEOTIDE SEQUENCE [LARGE SCALE GENOMIC DNA]</scope>
    <source>
        <strain evidence="2 4">C57BL/6J</strain>
    </source>
</reference>